<reference evidence="1 2" key="1">
    <citation type="submission" date="2015-02" db="EMBL/GenBank/DDBJ databases">
        <title>Draft genome of a novel marine cyanobacterium (Chroococcales) isolated from South Atlantic Ocean.</title>
        <authorList>
            <person name="Rigonato J."/>
            <person name="Alvarenga D.O."/>
            <person name="Branco L.H."/>
            <person name="Varani A.M."/>
            <person name="Brandini F.P."/>
            <person name="Fiore M.F."/>
        </authorList>
    </citation>
    <scope>NUCLEOTIDE SEQUENCE [LARGE SCALE GENOMIC DNA]</scope>
    <source>
        <strain evidence="1 2">CENA595</strain>
    </source>
</reference>
<dbReference type="OrthoDB" id="583042at2"/>
<accession>A0A0D8ZPL7</accession>
<name>A0A0D8ZPL7_9CYAN</name>
<evidence type="ECO:0000313" key="2">
    <source>
        <dbReference type="Proteomes" id="UP000032452"/>
    </source>
</evidence>
<organism evidence="1 2">
    <name type="scientific">Aliterella atlantica CENA595</name>
    <dbReference type="NCBI Taxonomy" id="1618023"/>
    <lineage>
        <taxon>Bacteria</taxon>
        <taxon>Bacillati</taxon>
        <taxon>Cyanobacteriota</taxon>
        <taxon>Cyanophyceae</taxon>
        <taxon>Chroococcidiopsidales</taxon>
        <taxon>Aliterellaceae</taxon>
        <taxon>Aliterella</taxon>
    </lineage>
</organism>
<protein>
    <recommendedName>
        <fullName evidence="3">Bacteriocin</fullName>
    </recommendedName>
</protein>
<dbReference type="Proteomes" id="UP000032452">
    <property type="component" value="Unassembled WGS sequence"/>
</dbReference>
<evidence type="ECO:0000313" key="1">
    <source>
        <dbReference type="EMBL" id="KJH70282.1"/>
    </source>
</evidence>
<comment type="caution">
    <text evidence="1">The sequence shown here is derived from an EMBL/GenBank/DDBJ whole genome shotgun (WGS) entry which is preliminary data.</text>
</comment>
<evidence type="ECO:0008006" key="3">
    <source>
        <dbReference type="Google" id="ProtNLM"/>
    </source>
</evidence>
<sequence length="71" mass="7997">MDKQKLLSSARSFGAEARANQRSSFMTKDDREDLIHTAGVAKWGDLPEELRDGLQAAWNEGFEAESKTYFS</sequence>
<dbReference type="EMBL" id="JYON01000025">
    <property type="protein sequence ID" value="KJH70282.1"/>
    <property type="molecule type" value="Genomic_DNA"/>
</dbReference>
<dbReference type="RefSeq" id="WP_045056305.1">
    <property type="nucleotide sequence ID" value="NZ_CAWMDP010000018.1"/>
</dbReference>
<dbReference type="AlphaFoldDB" id="A0A0D8ZPL7"/>
<gene>
    <name evidence="1" type="ORF">UH38_19265</name>
</gene>
<proteinExistence type="predicted"/>
<dbReference type="STRING" id="1618023.UH38_19265"/>
<keyword evidence="2" id="KW-1185">Reference proteome</keyword>